<gene>
    <name evidence="1" type="ORF">V6255_06265</name>
</gene>
<sequence length="422" mass="46629">MKLPELILDKALCKVRTITTFIHLDFDQSQWPSLIKNANDFCQSLADDFKEKGYTVQSIRIVTNAFAEYIDTTNLQTAQQDLRTLNTLLSNSQQSGLRLRFAIGEATTAHQLSLIPELIQEFGDLCNVCVNIPIDEHFLLDNQLIESATKAVNRISQITPRGEGNFNFTVNFNCKPLIPYFPASYSDKSTNNSFVIGLETPDLLVATLKAFNAQNSILDHQQAFDGYYQSLTQQIQHHVDQLKTIIEDRRLNQHVNTGFKKDFKFAGIDSSAAPSKNCASMTEVYELMGVEYFGASGTVEVSSLLTRVFKSIKNMPLVGFSGLMLALTEDRGLAAGSQQAHFDIRALLTYSSVCGIGLDTVPIPGDTPIDKISALMRDTGTMAFRLNKPLTVRVFPIPGLKAGDSTSFESDDLCNCTVLAVP</sequence>
<proteinExistence type="predicted"/>
<dbReference type="EMBL" id="JBAKBA010000010">
    <property type="protein sequence ID" value="MEL0658744.1"/>
    <property type="molecule type" value="Genomic_DNA"/>
</dbReference>
<accession>A0ABU9HA33</accession>
<name>A0ABU9HA33_9GAMM</name>
<dbReference type="Pfam" id="PF05167">
    <property type="entry name" value="DUF711"/>
    <property type="match status" value="1"/>
</dbReference>
<dbReference type="Gene3D" id="3.20.70.20">
    <property type="match status" value="1"/>
</dbReference>
<dbReference type="InterPro" id="IPR007841">
    <property type="entry name" value="UPF0210"/>
</dbReference>
<protein>
    <submittedName>
        <fullName evidence="1">DUF711 family protein</fullName>
    </submittedName>
</protein>
<reference evidence="1 2" key="1">
    <citation type="submission" date="2024-02" db="EMBL/GenBank/DDBJ databases">
        <title>Bacteria isolated from the canopy kelp, Nereocystis luetkeana.</title>
        <authorList>
            <person name="Pfister C.A."/>
            <person name="Younker I.T."/>
            <person name="Light S.H."/>
        </authorList>
    </citation>
    <scope>NUCLEOTIDE SEQUENCE [LARGE SCALE GENOMIC DNA]</scope>
    <source>
        <strain evidence="1 2">TI.2.07</strain>
    </source>
</reference>
<dbReference type="PANTHER" id="PTHR37560">
    <property type="entry name" value="UPF0210 PROTEIN SPR0218"/>
    <property type="match status" value="1"/>
</dbReference>
<dbReference type="PANTHER" id="PTHR37560:SF2">
    <property type="entry name" value="DUF711 DOMAIN-CONTAINING PROTEIN"/>
    <property type="match status" value="1"/>
</dbReference>
<evidence type="ECO:0000313" key="1">
    <source>
        <dbReference type="EMBL" id="MEL0658744.1"/>
    </source>
</evidence>
<comment type="caution">
    <text evidence="1">The sequence shown here is derived from an EMBL/GenBank/DDBJ whole genome shotgun (WGS) entry which is preliminary data.</text>
</comment>
<dbReference type="RefSeq" id="WP_341627383.1">
    <property type="nucleotide sequence ID" value="NZ_JBAKBA010000010.1"/>
</dbReference>
<dbReference type="Proteomes" id="UP001366060">
    <property type="component" value="Unassembled WGS sequence"/>
</dbReference>
<dbReference type="SUPFAM" id="SSF51998">
    <property type="entry name" value="PFL-like glycyl radical enzymes"/>
    <property type="match status" value="1"/>
</dbReference>
<evidence type="ECO:0000313" key="2">
    <source>
        <dbReference type="Proteomes" id="UP001366060"/>
    </source>
</evidence>
<keyword evidence="2" id="KW-1185">Reference proteome</keyword>
<organism evidence="1 2">
    <name type="scientific">Psychromonas arctica</name>
    <dbReference type="NCBI Taxonomy" id="168275"/>
    <lineage>
        <taxon>Bacteria</taxon>
        <taxon>Pseudomonadati</taxon>
        <taxon>Pseudomonadota</taxon>
        <taxon>Gammaproteobacteria</taxon>
        <taxon>Alteromonadales</taxon>
        <taxon>Psychromonadaceae</taxon>
        <taxon>Psychromonas</taxon>
    </lineage>
</organism>